<feature type="signal peptide" evidence="1">
    <location>
        <begin position="1"/>
        <end position="27"/>
    </location>
</feature>
<dbReference type="STRING" id="2041.AERYTH_13195"/>
<evidence type="ECO:0000313" key="3">
    <source>
        <dbReference type="Proteomes" id="UP000067689"/>
    </source>
</evidence>
<evidence type="ECO:0000313" key="2">
    <source>
        <dbReference type="EMBL" id="ALX05584.1"/>
    </source>
</evidence>
<gene>
    <name evidence="2" type="ORF">AERYTH_13195</name>
</gene>
<accession>A0A0U4AZ51</accession>
<reference evidence="2 3" key="1">
    <citation type="journal article" date="1991" name="Int. J. Syst. Bacteriol.">
        <title>Description of the erythromycin-producing bacterium Arthrobacter sp. strain NRRL B-3381 as Aeromicrobium erythreum gen. nov., sp. nov.</title>
        <authorList>
            <person name="Miller E.S."/>
            <person name="Woese C.R."/>
            <person name="Brenner S."/>
        </authorList>
    </citation>
    <scope>NUCLEOTIDE SEQUENCE [LARGE SCALE GENOMIC DNA]</scope>
    <source>
        <strain evidence="2 3">AR18</strain>
    </source>
</reference>
<proteinExistence type="predicted"/>
<feature type="chain" id="PRO_5039663189" description="Lipoprotein" evidence="1">
    <location>
        <begin position="28"/>
        <end position="226"/>
    </location>
</feature>
<dbReference type="PATRIC" id="fig|2041.4.peg.2752"/>
<dbReference type="AlphaFoldDB" id="A0A0U4AZ51"/>
<sequence length="226" mass="23300">MMPVTRRRSRSAGALVPPLTLSAVLLAGCGGSISPGAAATVDGTTITMAQADRTADVLCEVSLFSAAQSGGGSTIDNADVRRQAVSELVSGVVAREVAAREGIRVPRSAYVFTGEQRAQVEQALPDVDVDEAVRVLEAGQRTYAIAEKLGEAATGQRADDTNAQQLQQAGRSVLADALRKADVSIDPRFGLGDDGQQVAATGSLSVPAAADTRDRPLIAPATQRCS</sequence>
<keyword evidence="1" id="KW-0732">Signal</keyword>
<dbReference type="InterPro" id="IPR027304">
    <property type="entry name" value="Trigger_fact/SurA_dom_sf"/>
</dbReference>
<evidence type="ECO:0000256" key="1">
    <source>
        <dbReference type="SAM" id="SignalP"/>
    </source>
</evidence>
<dbReference type="Proteomes" id="UP000067689">
    <property type="component" value="Chromosome"/>
</dbReference>
<keyword evidence="3" id="KW-1185">Reference proteome</keyword>
<organism evidence="2 3">
    <name type="scientific">Aeromicrobium erythreum</name>
    <dbReference type="NCBI Taxonomy" id="2041"/>
    <lineage>
        <taxon>Bacteria</taxon>
        <taxon>Bacillati</taxon>
        <taxon>Actinomycetota</taxon>
        <taxon>Actinomycetes</taxon>
        <taxon>Propionibacteriales</taxon>
        <taxon>Nocardioidaceae</taxon>
        <taxon>Aeromicrobium</taxon>
    </lineage>
</organism>
<dbReference type="SUPFAM" id="SSF109998">
    <property type="entry name" value="Triger factor/SurA peptide-binding domain-like"/>
    <property type="match status" value="1"/>
</dbReference>
<protein>
    <recommendedName>
        <fullName evidence="4">Lipoprotein</fullName>
    </recommendedName>
</protein>
<evidence type="ECO:0008006" key="4">
    <source>
        <dbReference type="Google" id="ProtNLM"/>
    </source>
</evidence>
<name>A0A0U4AZ51_9ACTN</name>
<dbReference type="PROSITE" id="PS51257">
    <property type="entry name" value="PROKAR_LIPOPROTEIN"/>
    <property type="match status" value="1"/>
</dbReference>
<dbReference type="KEGG" id="aer:AERYTH_13195"/>
<dbReference type="EMBL" id="CP011502">
    <property type="protein sequence ID" value="ALX05584.1"/>
    <property type="molecule type" value="Genomic_DNA"/>
</dbReference>